<protein>
    <submittedName>
        <fullName evidence="2">Uncharacterized protein</fullName>
    </submittedName>
</protein>
<evidence type="ECO:0000313" key="4">
    <source>
        <dbReference type="Proteomes" id="UP000321429"/>
    </source>
</evidence>
<evidence type="ECO:0000313" key="2">
    <source>
        <dbReference type="EMBL" id="KRN96223.1"/>
    </source>
</evidence>
<dbReference type="PATRIC" id="fig|348151.3.peg.1656"/>
<reference evidence="1 4" key="2">
    <citation type="submission" date="2019-07" db="EMBL/GenBank/DDBJ databases">
        <title>Whole genome shotgun sequence of Lactobacillus siliginis NBRC 101315.</title>
        <authorList>
            <person name="Hosoyama A."/>
            <person name="Uohara A."/>
            <person name="Ohji S."/>
            <person name="Ichikawa N."/>
        </authorList>
    </citation>
    <scope>NUCLEOTIDE SEQUENCE [LARGE SCALE GENOMIC DNA]</scope>
    <source>
        <strain evidence="1 4">NBRC 101315</strain>
    </source>
</reference>
<dbReference type="Proteomes" id="UP000051139">
    <property type="component" value="Unassembled WGS sequence"/>
</dbReference>
<dbReference type="RefSeq" id="WP_057810059.1">
    <property type="nucleotide sequence ID" value="NZ_BJUD01000002.1"/>
</dbReference>
<name>A0A0R2L393_9LACO</name>
<dbReference type="AlphaFoldDB" id="A0A0R2L393"/>
<evidence type="ECO:0000313" key="3">
    <source>
        <dbReference type="Proteomes" id="UP000051139"/>
    </source>
</evidence>
<proteinExistence type="predicted"/>
<organism evidence="2 3">
    <name type="scientific">Furfurilactobacillus siliginis</name>
    <dbReference type="NCBI Taxonomy" id="348151"/>
    <lineage>
        <taxon>Bacteria</taxon>
        <taxon>Bacillati</taxon>
        <taxon>Bacillota</taxon>
        <taxon>Bacilli</taxon>
        <taxon>Lactobacillales</taxon>
        <taxon>Lactobacillaceae</taxon>
        <taxon>Furfurilactobacillus</taxon>
    </lineage>
</organism>
<dbReference type="STRING" id="348151.IV55_GL001609"/>
<evidence type="ECO:0000313" key="1">
    <source>
        <dbReference type="EMBL" id="GEK27852.1"/>
    </source>
</evidence>
<keyword evidence="3" id="KW-1185">Reference proteome</keyword>
<accession>A0A0R2L393</accession>
<dbReference type="NCBIfam" id="TIGR04493">
    <property type="entry name" value="microcomp_PduM"/>
    <property type="match status" value="1"/>
</dbReference>
<dbReference type="Pfam" id="PF15953">
    <property type="entry name" value="PDU_like"/>
    <property type="match status" value="1"/>
</dbReference>
<dbReference type="EMBL" id="BJUD01000002">
    <property type="protein sequence ID" value="GEK27852.1"/>
    <property type="molecule type" value="Genomic_DNA"/>
</dbReference>
<sequence length="168" mass="19312">MDIDQLVNLVVARLQRRFHSQRTVDFTDIMTIDDRVLVDNARITVDDVSVFALKKLMMLDEDDAFTRFVLAGIGLGTDVTLRVNFAEVNLIPEKLIVDWPVKIELATQQQVVSVPGRFLTRSDIMNLPEQAVLIKTRSQLLTQLAEDTVRQQKIQVMERMNQSCIWQK</sequence>
<reference evidence="2 3" key="1">
    <citation type="journal article" date="2015" name="Genome Announc.">
        <title>Expanding the biotechnology potential of lactobacilli through comparative genomics of 213 strains and associated genera.</title>
        <authorList>
            <person name="Sun Z."/>
            <person name="Harris H.M."/>
            <person name="McCann A."/>
            <person name="Guo C."/>
            <person name="Argimon S."/>
            <person name="Zhang W."/>
            <person name="Yang X."/>
            <person name="Jeffery I.B."/>
            <person name="Cooney J.C."/>
            <person name="Kagawa T.F."/>
            <person name="Liu W."/>
            <person name="Song Y."/>
            <person name="Salvetti E."/>
            <person name="Wrobel A."/>
            <person name="Rasinkangas P."/>
            <person name="Parkhill J."/>
            <person name="Rea M.C."/>
            <person name="O'Sullivan O."/>
            <person name="Ritari J."/>
            <person name="Douillard F.P."/>
            <person name="Paul Ross R."/>
            <person name="Yang R."/>
            <person name="Briner A.E."/>
            <person name="Felis G.E."/>
            <person name="de Vos W.M."/>
            <person name="Barrangou R."/>
            <person name="Klaenhammer T.R."/>
            <person name="Caufield P.W."/>
            <person name="Cui Y."/>
            <person name="Zhang H."/>
            <person name="O'Toole P.W."/>
        </authorList>
    </citation>
    <scope>NUCLEOTIDE SEQUENCE [LARGE SCALE GENOMIC DNA]</scope>
    <source>
        <strain evidence="2 3">DSM 22696</strain>
    </source>
</reference>
<gene>
    <name evidence="2" type="ORF">IV55_GL001609</name>
    <name evidence="1" type="ORF">LSI01_01630</name>
</gene>
<dbReference type="GO" id="GO:0005198">
    <property type="term" value="F:structural molecule activity"/>
    <property type="evidence" value="ECO:0007669"/>
    <property type="project" value="InterPro"/>
</dbReference>
<comment type="caution">
    <text evidence="2">The sequence shown here is derived from an EMBL/GenBank/DDBJ whole genome shotgun (WGS) entry which is preliminary data.</text>
</comment>
<dbReference type="EMBL" id="JQCB01000005">
    <property type="protein sequence ID" value="KRN96223.1"/>
    <property type="molecule type" value="Genomic_DNA"/>
</dbReference>
<dbReference type="InterPro" id="IPR030992">
    <property type="entry name" value="PduM"/>
</dbReference>
<dbReference type="Proteomes" id="UP000321429">
    <property type="component" value="Unassembled WGS sequence"/>
</dbReference>